<protein>
    <submittedName>
        <fullName evidence="1">Uncharacterized protein</fullName>
    </submittedName>
</protein>
<dbReference type="Proteomes" id="UP001163603">
    <property type="component" value="Chromosome 12"/>
</dbReference>
<organism evidence="1 2">
    <name type="scientific">Pistacia integerrima</name>
    <dbReference type="NCBI Taxonomy" id="434235"/>
    <lineage>
        <taxon>Eukaryota</taxon>
        <taxon>Viridiplantae</taxon>
        <taxon>Streptophyta</taxon>
        <taxon>Embryophyta</taxon>
        <taxon>Tracheophyta</taxon>
        <taxon>Spermatophyta</taxon>
        <taxon>Magnoliopsida</taxon>
        <taxon>eudicotyledons</taxon>
        <taxon>Gunneridae</taxon>
        <taxon>Pentapetalae</taxon>
        <taxon>rosids</taxon>
        <taxon>malvids</taxon>
        <taxon>Sapindales</taxon>
        <taxon>Anacardiaceae</taxon>
        <taxon>Pistacia</taxon>
    </lineage>
</organism>
<accession>A0ACC0XG04</accession>
<reference evidence="2" key="1">
    <citation type="journal article" date="2023" name="G3 (Bethesda)">
        <title>Genome assembly and association tests identify interacting loci associated with vigor, precocity, and sex in interspecific pistachio rootstocks.</title>
        <authorList>
            <person name="Palmer W."/>
            <person name="Jacygrad E."/>
            <person name="Sagayaradj S."/>
            <person name="Cavanaugh K."/>
            <person name="Han R."/>
            <person name="Bertier L."/>
            <person name="Beede B."/>
            <person name="Kafkas S."/>
            <person name="Golino D."/>
            <person name="Preece J."/>
            <person name="Michelmore R."/>
        </authorList>
    </citation>
    <scope>NUCLEOTIDE SEQUENCE [LARGE SCALE GENOMIC DNA]</scope>
</reference>
<keyword evidence="2" id="KW-1185">Reference proteome</keyword>
<dbReference type="EMBL" id="CM047747">
    <property type="protein sequence ID" value="KAJ0016992.1"/>
    <property type="molecule type" value="Genomic_DNA"/>
</dbReference>
<comment type="caution">
    <text evidence="1">The sequence shown here is derived from an EMBL/GenBank/DDBJ whole genome shotgun (WGS) entry which is preliminary data.</text>
</comment>
<evidence type="ECO:0000313" key="1">
    <source>
        <dbReference type="EMBL" id="KAJ0016992.1"/>
    </source>
</evidence>
<name>A0ACC0XG04_9ROSI</name>
<gene>
    <name evidence="1" type="ORF">Pint_12065</name>
</gene>
<proteinExistence type="predicted"/>
<evidence type="ECO:0000313" key="2">
    <source>
        <dbReference type="Proteomes" id="UP001163603"/>
    </source>
</evidence>
<sequence>MHANGKLEPLECKLAVVTPIGDSLVLEYVYRRSVVRIGEHELQVDLIPLDMYDFDVILVMDWLALHRAIVDCFREEVTFKKRGKPKFVFCGECRILPSCVISAMTTRRLLRKQCPSCLAHVVDTRINELRLEDILVVREFPDVFPKDLPGLPPDREVEFTIDLVPGLALISMAPYGMAPHELQELKVQLQELVDKGFIRPSVSSWGAPVLFVKKKDGTFRLCIDY</sequence>